<dbReference type="InterPro" id="IPR007890">
    <property type="entry name" value="CHASE2"/>
</dbReference>
<dbReference type="Pfam" id="PF05226">
    <property type="entry name" value="CHASE2"/>
    <property type="match status" value="1"/>
</dbReference>
<evidence type="ECO:0000256" key="1">
    <source>
        <dbReference type="SAM" id="Phobius"/>
    </source>
</evidence>
<reference evidence="3 4" key="1">
    <citation type="journal article" date="2020" name="ISME J.">
        <title>Comparative genomics reveals insights into cyanobacterial evolution and habitat adaptation.</title>
        <authorList>
            <person name="Chen M.Y."/>
            <person name="Teng W.K."/>
            <person name="Zhao L."/>
            <person name="Hu C.X."/>
            <person name="Zhou Y.K."/>
            <person name="Han B.P."/>
            <person name="Song L.R."/>
            <person name="Shu W.S."/>
        </authorList>
    </citation>
    <scope>NUCLEOTIDE SEQUENCE [LARGE SCALE GENOMIC DNA]</scope>
    <source>
        <strain evidence="3 4">FACHB-288</strain>
    </source>
</reference>
<keyword evidence="4" id="KW-1185">Reference proteome</keyword>
<keyword evidence="1" id="KW-1133">Transmembrane helix</keyword>
<dbReference type="Pfam" id="PF12770">
    <property type="entry name" value="CHAT"/>
    <property type="match status" value="1"/>
</dbReference>
<dbReference type="RefSeq" id="WP_190541903.1">
    <property type="nucleotide sequence ID" value="NZ_CAWPNO010000084.1"/>
</dbReference>
<feature type="transmembrane region" description="Helical" evidence="1">
    <location>
        <begin position="748"/>
        <end position="765"/>
    </location>
</feature>
<keyword evidence="1" id="KW-0812">Transmembrane</keyword>
<feature type="transmembrane region" description="Helical" evidence="1">
    <location>
        <begin position="723"/>
        <end position="742"/>
    </location>
</feature>
<gene>
    <name evidence="3" type="ORF">H6G24_04445</name>
</gene>
<dbReference type="Proteomes" id="UP000658514">
    <property type="component" value="Unassembled WGS sequence"/>
</dbReference>
<dbReference type="EMBL" id="JACJQH010000005">
    <property type="protein sequence ID" value="MBD2194745.1"/>
    <property type="molecule type" value="Genomic_DNA"/>
</dbReference>
<protein>
    <submittedName>
        <fullName evidence="3">CHASE2 domain-containing protein</fullName>
    </submittedName>
</protein>
<dbReference type="InterPro" id="IPR024983">
    <property type="entry name" value="CHAT_dom"/>
</dbReference>
<evidence type="ECO:0000313" key="4">
    <source>
        <dbReference type="Proteomes" id="UP000658514"/>
    </source>
</evidence>
<name>A0ABR8A5N5_9CYAN</name>
<evidence type="ECO:0000259" key="2">
    <source>
        <dbReference type="SMART" id="SM01080"/>
    </source>
</evidence>
<comment type="caution">
    <text evidence="3">The sequence shown here is derived from an EMBL/GenBank/DDBJ whole genome shotgun (WGS) entry which is preliminary data.</text>
</comment>
<dbReference type="SMART" id="SM01080">
    <property type="entry name" value="CHASE2"/>
    <property type="match status" value="1"/>
</dbReference>
<feature type="domain" description="CHASE2" evidence="2">
    <location>
        <begin position="399"/>
        <end position="711"/>
    </location>
</feature>
<feature type="transmembrane region" description="Helical" evidence="1">
    <location>
        <begin position="698"/>
        <end position="716"/>
    </location>
</feature>
<evidence type="ECO:0000313" key="3">
    <source>
        <dbReference type="EMBL" id="MBD2194745.1"/>
    </source>
</evidence>
<keyword evidence="1" id="KW-0472">Membrane</keyword>
<sequence>MSKLVILKFADGSFEQGFAVTLQIGEECDRPTTEIIGKLPPCPGIPLYYSHWQSSYRRLGNGYRLDADKAQITNVSMTQDCINTSHILRAHFNTWLKAEEFRPIREKWLERLMPADEVRVILQAENRQLQRLPWHLWDLLERYPKAEIALASPSYERIHKPRTPNKLVNILAIVGNSQGIDTKADQDLLQSYRPADVCLLVEPERKELNDRLWEKNWDILFFAGHSSSQGRDGSGRIYLNKTDSLTIGELKYALKKAIERGLQLAIFNSCDGLGLAQELADLQIPQMIIMREPVPDRVAQEFLKYFLSSFAGGESLYQSVRQARERLQGLENKFPCATWLPVICQNPAQHPVTWQGLTSVKKQFSTIAPIINKRRLQSVLVSSLLMTAVVWGIRYVGILQNVEFIAYDQMMRSRPDEGQDSRLLLVTIDDSDLALQRHKGEELKGTSLSDESLTQLILKLQQHQPLAIGLDIYRDFPAKNPALIPLLQNTDNLIGVCKGSDTTEKTKGIAPPQEISKNRLGFSDFIHDRDGVVRRHLLFMNQEAASLCPASYALSTQLAFRYLVPRGIYPTYTAKNELQLGKLIVPRLSPRASGYQSIDAKGGQVLLNYRSTKKIAEQVTLTQLLSDLVNPDAIKGKIVIIGVSAKGDFPDYWATPYGNYLDVQMPGVTVQAHMVSQILSAALDGRPLIRVWSGELELIWMWSWAIIGGVLVWRLPSVKALEIAVTITIGVLYIFSLGLLIGGIWVPFIPSVLALIGTAAFLSIRNHTFKIHNSRLIRENI</sequence>
<accession>A0ABR8A5N5</accession>
<organism evidence="3 4">
    <name type="scientific">Calothrix parietina FACHB-288</name>
    <dbReference type="NCBI Taxonomy" id="2692896"/>
    <lineage>
        <taxon>Bacteria</taxon>
        <taxon>Bacillati</taxon>
        <taxon>Cyanobacteriota</taxon>
        <taxon>Cyanophyceae</taxon>
        <taxon>Nostocales</taxon>
        <taxon>Calotrichaceae</taxon>
        <taxon>Calothrix</taxon>
    </lineage>
</organism>
<proteinExistence type="predicted"/>